<dbReference type="EMBL" id="DTDR01000121">
    <property type="protein sequence ID" value="HGK63898.1"/>
    <property type="molecule type" value="Genomic_DNA"/>
</dbReference>
<dbReference type="GO" id="GO:0004550">
    <property type="term" value="F:nucleoside diphosphate kinase activity"/>
    <property type="evidence" value="ECO:0007669"/>
    <property type="project" value="UniProtKB-UniRule"/>
</dbReference>
<evidence type="ECO:0000256" key="4">
    <source>
        <dbReference type="ARBA" id="ARBA00017632"/>
    </source>
</evidence>
<feature type="active site" description="Pros-phosphohistidine intermediate" evidence="12 13">
    <location>
        <position position="116"/>
    </location>
</feature>
<evidence type="ECO:0000313" key="16">
    <source>
        <dbReference type="EMBL" id="HGK63898.1"/>
    </source>
</evidence>
<comment type="cofactor">
    <cofactor evidence="1 12">
        <name>Mg(2+)</name>
        <dbReference type="ChEBI" id="CHEBI:18420"/>
    </cofactor>
</comment>
<dbReference type="CDD" id="cd04413">
    <property type="entry name" value="NDPk_I"/>
    <property type="match status" value="1"/>
</dbReference>
<comment type="caution">
    <text evidence="16">The sequence shown here is derived from an EMBL/GenBank/DDBJ whole genome shotgun (WGS) entry which is preliminary data.</text>
</comment>
<evidence type="ECO:0000256" key="12">
    <source>
        <dbReference type="HAMAP-Rule" id="MF_00451"/>
    </source>
</evidence>
<evidence type="ECO:0000256" key="3">
    <source>
        <dbReference type="ARBA" id="ARBA00012966"/>
    </source>
</evidence>
<feature type="binding site" evidence="12 13">
    <location>
        <position position="103"/>
    </location>
    <ligand>
        <name>ATP</name>
        <dbReference type="ChEBI" id="CHEBI:30616"/>
    </ligand>
</feature>
<feature type="binding site" evidence="12 13">
    <location>
        <position position="92"/>
    </location>
    <ligand>
        <name>ATP</name>
        <dbReference type="ChEBI" id="CHEBI:30616"/>
    </ligand>
</feature>
<dbReference type="GO" id="GO:0005524">
    <property type="term" value="F:ATP binding"/>
    <property type="evidence" value="ECO:0007669"/>
    <property type="project" value="UniProtKB-UniRule"/>
</dbReference>
<dbReference type="InterPro" id="IPR034907">
    <property type="entry name" value="NDK-like_dom"/>
</dbReference>
<feature type="binding site" evidence="12 13">
    <location>
        <position position="10"/>
    </location>
    <ligand>
        <name>ATP</name>
        <dbReference type="ChEBI" id="CHEBI:30616"/>
    </ligand>
</feature>
<name>A0A7V3ZVJ4_UNCW3</name>
<dbReference type="PRINTS" id="PR01243">
    <property type="entry name" value="NUCDPKINASE"/>
</dbReference>
<dbReference type="Pfam" id="PF00334">
    <property type="entry name" value="NDK"/>
    <property type="match status" value="1"/>
</dbReference>
<dbReference type="SMART" id="SM00562">
    <property type="entry name" value="NDK"/>
    <property type="match status" value="1"/>
</dbReference>
<keyword evidence="10 12" id="KW-0460">Magnesium</keyword>
<dbReference type="InterPro" id="IPR001564">
    <property type="entry name" value="Nucleoside_diP_kinase"/>
</dbReference>
<comment type="subunit">
    <text evidence="12">Homotetramer.</text>
</comment>
<comment type="catalytic activity">
    <reaction evidence="12">
        <text>a ribonucleoside 5'-diphosphate + ATP = a ribonucleoside 5'-triphosphate + ADP</text>
        <dbReference type="Rhea" id="RHEA:18113"/>
        <dbReference type="ChEBI" id="CHEBI:30616"/>
        <dbReference type="ChEBI" id="CHEBI:57930"/>
        <dbReference type="ChEBI" id="CHEBI:61557"/>
        <dbReference type="ChEBI" id="CHEBI:456216"/>
        <dbReference type="EC" id="2.7.4.6"/>
    </reaction>
</comment>
<evidence type="ECO:0000256" key="8">
    <source>
        <dbReference type="ARBA" id="ARBA00022777"/>
    </source>
</evidence>
<evidence type="ECO:0000256" key="2">
    <source>
        <dbReference type="ARBA" id="ARBA00008142"/>
    </source>
</evidence>
<evidence type="ECO:0000256" key="14">
    <source>
        <dbReference type="RuleBase" id="RU004011"/>
    </source>
</evidence>
<keyword evidence="7 12" id="KW-0547">Nucleotide-binding</keyword>
<evidence type="ECO:0000256" key="6">
    <source>
        <dbReference type="ARBA" id="ARBA00022723"/>
    </source>
</evidence>
<feature type="binding site" evidence="12 13">
    <location>
        <position position="58"/>
    </location>
    <ligand>
        <name>ATP</name>
        <dbReference type="ChEBI" id="CHEBI:30616"/>
    </ligand>
</feature>
<evidence type="ECO:0000259" key="15">
    <source>
        <dbReference type="SMART" id="SM00562"/>
    </source>
</evidence>
<keyword evidence="9 12" id="KW-0067">ATP-binding</keyword>
<evidence type="ECO:0000256" key="7">
    <source>
        <dbReference type="ARBA" id="ARBA00022741"/>
    </source>
</evidence>
<keyword evidence="12" id="KW-0597">Phosphoprotein</keyword>
<evidence type="ECO:0000256" key="5">
    <source>
        <dbReference type="ARBA" id="ARBA00022679"/>
    </source>
</evidence>
<dbReference type="GO" id="GO:0006241">
    <property type="term" value="P:CTP biosynthetic process"/>
    <property type="evidence" value="ECO:0007669"/>
    <property type="project" value="UniProtKB-UniRule"/>
</dbReference>
<dbReference type="GO" id="GO:0006183">
    <property type="term" value="P:GTP biosynthetic process"/>
    <property type="evidence" value="ECO:0007669"/>
    <property type="project" value="UniProtKB-UniRule"/>
</dbReference>
<feature type="binding site" evidence="12 13">
    <location>
        <position position="86"/>
    </location>
    <ligand>
        <name>ATP</name>
        <dbReference type="ChEBI" id="CHEBI:30616"/>
    </ligand>
</feature>
<comment type="similarity">
    <text evidence="2 12 13 14">Belongs to the NDK family.</text>
</comment>
<evidence type="ECO:0000256" key="11">
    <source>
        <dbReference type="ARBA" id="ARBA00023080"/>
    </source>
</evidence>
<keyword evidence="8 12" id="KW-0418">Kinase</keyword>
<gene>
    <name evidence="12" type="primary">ndk</name>
    <name evidence="16" type="ORF">ENU74_04845</name>
</gene>
<organism evidence="16">
    <name type="scientific">candidate division WOR-3 bacterium</name>
    <dbReference type="NCBI Taxonomy" id="2052148"/>
    <lineage>
        <taxon>Bacteria</taxon>
        <taxon>Bacteria division WOR-3</taxon>
    </lineage>
</organism>
<dbReference type="GO" id="GO:0006228">
    <property type="term" value="P:UTP biosynthetic process"/>
    <property type="evidence" value="ECO:0007669"/>
    <property type="project" value="UniProtKB-UniRule"/>
</dbReference>
<feature type="domain" description="Nucleoside diphosphate kinase-like" evidence="15">
    <location>
        <begin position="2"/>
        <end position="135"/>
    </location>
</feature>
<comment type="function">
    <text evidence="12">Major role in the synthesis of nucleoside triphosphates other than ATP. The ATP gamma phosphate is transferred to the NDP beta phosphate via a ping-pong mechanism, using a phosphorylated active-site intermediate.</text>
</comment>
<protein>
    <recommendedName>
        <fullName evidence="4 12">Nucleoside diphosphate kinase</fullName>
        <shortName evidence="12">NDK</shortName>
        <shortName evidence="12">NDP kinase</shortName>
        <ecNumber evidence="3 12">2.7.4.6</ecNumber>
    </recommendedName>
    <alternativeName>
        <fullName evidence="12">Nucleoside-2-P kinase</fullName>
    </alternativeName>
</protein>
<feature type="binding site" evidence="12 13">
    <location>
        <position position="113"/>
    </location>
    <ligand>
        <name>ATP</name>
        <dbReference type="ChEBI" id="CHEBI:30616"/>
    </ligand>
</feature>
<keyword evidence="11 12" id="KW-0546">Nucleotide metabolism</keyword>
<evidence type="ECO:0000256" key="10">
    <source>
        <dbReference type="ARBA" id="ARBA00022842"/>
    </source>
</evidence>
<dbReference type="GO" id="GO:0046872">
    <property type="term" value="F:metal ion binding"/>
    <property type="evidence" value="ECO:0007669"/>
    <property type="project" value="UniProtKB-KW"/>
</dbReference>
<evidence type="ECO:0000256" key="1">
    <source>
        <dbReference type="ARBA" id="ARBA00001946"/>
    </source>
</evidence>
<reference evidence="16" key="1">
    <citation type="journal article" date="2020" name="mSystems">
        <title>Genome- and Community-Level Interaction Insights into Carbon Utilization and Element Cycling Functions of Hydrothermarchaeota in Hydrothermal Sediment.</title>
        <authorList>
            <person name="Zhou Z."/>
            <person name="Liu Y."/>
            <person name="Xu W."/>
            <person name="Pan J."/>
            <person name="Luo Z.H."/>
            <person name="Li M."/>
        </authorList>
    </citation>
    <scope>NUCLEOTIDE SEQUENCE [LARGE SCALE GENOMIC DNA]</scope>
    <source>
        <strain evidence="16">SpSt-697</strain>
    </source>
</reference>
<dbReference type="EC" id="2.7.4.6" evidence="3 12"/>
<keyword evidence="6 12" id="KW-0479">Metal-binding</keyword>
<dbReference type="FunFam" id="3.30.70.141:FF:000003">
    <property type="entry name" value="Nucleoside diphosphate kinase"/>
    <property type="match status" value="1"/>
</dbReference>
<keyword evidence="5 12" id="KW-0808">Transferase</keyword>
<dbReference type="GO" id="GO:0005737">
    <property type="term" value="C:cytoplasm"/>
    <property type="evidence" value="ECO:0007669"/>
    <property type="project" value="UniProtKB-SubCell"/>
</dbReference>
<dbReference type="PANTHER" id="PTHR11349">
    <property type="entry name" value="NUCLEOSIDE DIPHOSPHATE KINASE"/>
    <property type="match status" value="1"/>
</dbReference>
<dbReference type="InterPro" id="IPR036850">
    <property type="entry name" value="NDK-like_dom_sf"/>
</dbReference>
<accession>A0A7V3ZVJ4</accession>
<dbReference type="HAMAP" id="MF_00451">
    <property type="entry name" value="NDP_kinase"/>
    <property type="match status" value="1"/>
</dbReference>
<dbReference type="PROSITE" id="PS51374">
    <property type="entry name" value="NDPK_LIKE"/>
    <property type="match status" value="1"/>
</dbReference>
<evidence type="ECO:0000256" key="9">
    <source>
        <dbReference type="ARBA" id="ARBA00022840"/>
    </source>
</evidence>
<dbReference type="NCBIfam" id="NF001908">
    <property type="entry name" value="PRK00668.1"/>
    <property type="match status" value="1"/>
</dbReference>
<sequence>MKEKTLLIIKPDGVKRKLIGEVISRLEKNNFDILNIKFLHLSLKEAKEFYKIHQGKDFYESLCQFMASGPIVAILLAGENALHRLRELVGATDPKKAQKGTIRGDLGTSIQENVVHAANPEENVEREIKFFFPEEKL</sequence>
<comment type="subcellular location">
    <subcellularLocation>
        <location evidence="12">Cytoplasm</location>
    </subcellularLocation>
</comment>
<dbReference type="SUPFAM" id="SSF54919">
    <property type="entry name" value="Nucleoside diphosphate kinase, NDK"/>
    <property type="match status" value="1"/>
</dbReference>
<proteinExistence type="inferred from homology"/>
<evidence type="ECO:0000256" key="13">
    <source>
        <dbReference type="PROSITE-ProRule" id="PRU00706"/>
    </source>
</evidence>
<keyword evidence="12" id="KW-0963">Cytoplasm</keyword>
<comment type="catalytic activity">
    <reaction evidence="12">
        <text>a 2'-deoxyribonucleoside 5'-diphosphate + ATP = a 2'-deoxyribonucleoside 5'-triphosphate + ADP</text>
        <dbReference type="Rhea" id="RHEA:44640"/>
        <dbReference type="ChEBI" id="CHEBI:30616"/>
        <dbReference type="ChEBI" id="CHEBI:61560"/>
        <dbReference type="ChEBI" id="CHEBI:73316"/>
        <dbReference type="ChEBI" id="CHEBI:456216"/>
        <dbReference type="EC" id="2.7.4.6"/>
    </reaction>
</comment>
<dbReference type="AlphaFoldDB" id="A0A7V3ZVJ4"/>
<dbReference type="Gene3D" id="3.30.70.141">
    <property type="entry name" value="Nucleoside diphosphate kinase-like domain"/>
    <property type="match status" value="1"/>
</dbReference>